<organism evidence="1 2">
    <name type="scientific">Sinanodonta woodiana</name>
    <name type="common">Chinese pond mussel</name>
    <name type="synonym">Anodonta woodiana</name>
    <dbReference type="NCBI Taxonomy" id="1069815"/>
    <lineage>
        <taxon>Eukaryota</taxon>
        <taxon>Metazoa</taxon>
        <taxon>Spiralia</taxon>
        <taxon>Lophotrochozoa</taxon>
        <taxon>Mollusca</taxon>
        <taxon>Bivalvia</taxon>
        <taxon>Autobranchia</taxon>
        <taxon>Heteroconchia</taxon>
        <taxon>Palaeoheterodonta</taxon>
        <taxon>Unionida</taxon>
        <taxon>Unionoidea</taxon>
        <taxon>Unionidae</taxon>
        <taxon>Unioninae</taxon>
        <taxon>Sinanodonta</taxon>
    </lineage>
</organism>
<sequence length="269" mass="31018">MLAHVLRKWKQYRYRFVPWIAMTLKDRSVRAVQDKSQDKILSDQDVYTCLLNLFEGFYQGSKSSLGSDVYNTNLNVMDNVLGFQTERQPSVLRDGGFGVIVTKGIVPNGSIVSMYPGTIYQPYEPTFFQSLGNQFIFRCIDGLLIDGNDRRLSRFVYNSCAQRDRMGPYMTCDISWLTPHPVNPLAVGQYVNNQSKKFAANVVYQEYDVPQDFPFHLRQYIPNNHYSSGLEDTYLNTSLERLTRVVVLVSQRDIHPGEELFSSYFTIVH</sequence>
<dbReference type="PANTHER" id="PTHR33524">
    <property type="entry name" value="C5ORF35"/>
    <property type="match status" value="1"/>
</dbReference>
<evidence type="ECO:0008006" key="3">
    <source>
        <dbReference type="Google" id="ProtNLM"/>
    </source>
</evidence>
<name>A0ABD3W7G7_SINWO</name>
<proteinExistence type="predicted"/>
<reference evidence="1 2" key="1">
    <citation type="submission" date="2024-11" db="EMBL/GenBank/DDBJ databases">
        <title>Chromosome-level genome assembly of the freshwater bivalve Anodonta woodiana.</title>
        <authorList>
            <person name="Chen X."/>
        </authorList>
    </citation>
    <scope>NUCLEOTIDE SEQUENCE [LARGE SCALE GENOMIC DNA]</scope>
    <source>
        <strain evidence="1">MN2024</strain>
        <tissue evidence="1">Gills</tissue>
    </source>
</reference>
<dbReference type="InterPro" id="IPR040415">
    <property type="entry name" value="SETD9"/>
</dbReference>
<dbReference type="InterPro" id="IPR046341">
    <property type="entry name" value="SET_dom_sf"/>
</dbReference>
<accession>A0ABD3W7G7</accession>
<comment type="caution">
    <text evidence="1">The sequence shown here is derived from an EMBL/GenBank/DDBJ whole genome shotgun (WGS) entry which is preliminary data.</text>
</comment>
<dbReference type="AlphaFoldDB" id="A0ABD3W7G7"/>
<dbReference type="PANTHER" id="PTHR33524:SF2">
    <property type="entry name" value="SET DOMAIN-CONTAINING PROTEIN 9"/>
    <property type="match status" value="1"/>
</dbReference>
<evidence type="ECO:0000313" key="1">
    <source>
        <dbReference type="EMBL" id="KAL3869852.1"/>
    </source>
</evidence>
<keyword evidence="2" id="KW-1185">Reference proteome</keyword>
<dbReference type="SUPFAM" id="SSF82199">
    <property type="entry name" value="SET domain"/>
    <property type="match status" value="1"/>
</dbReference>
<gene>
    <name evidence="1" type="ORF">ACJMK2_042481</name>
</gene>
<dbReference type="EMBL" id="JBJQND010000008">
    <property type="protein sequence ID" value="KAL3869852.1"/>
    <property type="molecule type" value="Genomic_DNA"/>
</dbReference>
<dbReference type="Proteomes" id="UP001634394">
    <property type="component" value="Unassembled WGS sequence"/>
</dbReference>
<evidence type="ECO:0000313" key="2">
    <source>
        <dbReference type="Proteomes" id="UP001634394"/>
    </source>
</evidence>
<dbReference type="CDD" id="cd10537">
    <property type="entry name" value="SET_SETD9"/>
    <property type="match status" value="1"/>
</dbReference>
<protein>
    <recommendedName>
        <fullName evidence="3">SET domain-containing protein 9</fullName>
    </recommendedName>
</protein>